<feature type="compositionally biased region" description="Low complexity" evidence="1">
    <location>
        <begin position="129"/>
        <end position="144"/>
    </location>
</feature>
<dbReference type="GO" id="GO:0005829">
    <property type="term" value="C:cytosol"/>
    <property type="evidence" value="ECO:0007669"/>
    <property type="project" value="TreeGrafter"/>
</dbReference>
<protein>
    <submittedName>
        <fullName evidence="3">ATPase involved in chromosome partitioning</fullName>
    </submittedName>
</protein>
<accession>A0A1L7RHF1</accession>
<dbReference type="InterPro" id="IPR025669">
    <property type="entry name" value="AAA_dom"/>
</dbReference>
<dbReference type="AlphaFoldDB" id="A0A1L7RHF1"/>
<evidence type="ECO:0000256" key="1">
    <source>
        <dbReference type="SAM" id="MobiDB-lite"/>
    </source>
</evidence>
<organism evidence="3">
    <name type="scientific">Actinomyces succiniciruminis</name>
    <dbReference type="NCBI Taxonomy" id="1522002"/>
    <lineage>
        <taxon>Bacteria</taxon>
        <taxon>Bacillati</taxon>
        <taxon>Actinomycetota</taxon>
        <taxon>Actinomycetes</taxon>
        <taxon>Actinomycetales</taxon>
        <taxon>Actinomycetaceae</taxon>
        <taxon>Actinomyces</taxon>
    </lineage>
</organism>
<evidence type="ECO:0000313" key="3">
    <source>
        <dbReference type="EMBL" id="CED90069.1"/>
    </source>
</evidence>
<sequence>MTEQPQPADWPRVEARINADGTADVLIGGRTHQIAAGSIDAARPQVIALVAQHAAQLGRPLRAVTNDPDGQWPLIIHADGTVENDPTAPSRPSPPNQNPPEPAPRAPSTDRTEPIPQPEPEPQPQAFQPTGPSVSPSAPSVDSPIQLASASPQPQAPVMPASPQPEVLGTVPPPAIAMTATPVDHQPAPEPRQSFLVQEQTEEPATQGWRGVVARLGIRVGPSEAERAERADVQAVSQHWPGPRTIAIVNAKGGAGKTPTTVLLAAVFARYGGAGVLTWDNNQTRGTLGWRTEQGPHDATVLELLPQVDRLLGTGAQSADLAHFVHHQTRDRFDVLRSKPTVLSADQRVDASDVDAIHQVASKYYRLIFVDSGNDESDPMWLRMIDHTDQLVVATTTRDDHAEAGALLLEALTSRDQHGADLASQAVVVVTQADPRASRSDIERVVNGYRDLAREARTIPYDPAMVDGVLRYGSLRPATRRAWLAAAAAVARGL</sequence>
<feature type="compositionally biased region" description="Pro residues" evidence="1">
    <location>
        <begin position="154"/>
        <end position="163"/>
    </location>
</feature>
<dbReference type="GO" id="GO:0005524">
    <property type="term" value="F:ATP binding"/>
    <property type="evidence" value="ECO:0007669"/>
    <property type="project" value="TreeGrafter"/>
</dbReference>
<dbReference type="GO" id="GO:0051782">
    <property type="term" value="P:negative regulation of cell division"/>
    <property type="evidence" value="ECO:0007669"/>
    <property type="project" value="TreeGrafter"/>
</dbReference>
<feature type="compositionally biased region" description="Pro residues" evidence="1">
    <location>
        <begin position="89"/>
        <end position="105"/>
    </location>
</feature>
<dbReference type="Pfam" id="PF13614">
    <property type="entry name" value="AAA_31"/>
    <property type="match status" value="1"/>
</dbReference>
<evidence type="ECO:0000259" key="2">
    <source>
        <dbReference type="Pfam" id="PF13614"/>
    </source>
</evidence>
<gene>
    <name evidence="3" type="ORF">AAM4_0174</name>
</gene>
<dbReference type="GO" id="GO:0009898">
    <property type="term" value="C:cytoplasmic side of plasma membrane"/>
    <property type="evidence" value="ECO:0007669"/>
    <property type="project" value="TreeGrafter"/>
</dbReference>
<dbReference type="PANTHER" id="PTHR43384">
    <property type="entry name" value="SEPTUM SITE-DETERMINING PROTEIN MIND HOMOLOG, CHLOROPLASTIC-RELATED"/>
    <property type="match status" value="1"/>
</dbReference>
<dbReference type="InterPro" id="IPR027417">
    <property type="entry name" value="P-loop_NTPase"/>
</dbReference>
<dbReference type="Gene3D" id="3.40.50.300">
    <property type="entry name" value="P-loop containing nucleotide triphosphate hydrolases"/>
    <property type="match status" value="1"/>
</dbReference>
<reference evidence="3" key="1">
    <citation type="submission" date="2014-07" db="EMBL/GenBank/DDBJ databases">
        <authorList>
            <person name="Zhang J.E."/>
            <person name="Yang H."/>
            <person name="Guo J."/>
            <person name="Deng Z."/>
            <person name="Luo H."/>
            <person name="Luo M."/>
            <person name="Zhao B."/>
        </authorList>
    </citation>
    <scope>NUCLEOTIDE SEQUENCE</scope>
    <source>
        <strain evidence="3">AM4</strain>
    </source>
</reference>
<dbReference type="GO" id="GO:0016887">
    <property type="term" value="F:ATP hydrolysis activity"/>
    <property type="evidence" value="ECO:0007669"/>
    <property type="project" value="TreeGrafter"/>
</dbReference>
<dbReference type="EMBL" id="LK995463">
    <property type="protein sequence ID" value="CED90069.1"/>
    <property type="molecule type" value="Genomic_DNA"/>
</dbReference>
<feature type="region of interest" description="Disordered" evidence="1">
    <location>
        <begin position="80"/>
        <end position="190"/>
    </location>
</feature>
<feature type="domain" description="AAA" evidence="2">
    <location>
        <begin position="244"/>
        <end position="349"/>
    </location>
</feature>
<proteinExistence type="predicted"/>
<dbReference type="PANTHER" id="PTHR43384:SF14">
    <property type="entry name" value="ESX-1 SECRETION-ASSOCIATED PROTEIN ESPI"/>
    <property type="match status" value="1"/>
</dbReference>
<name>A0A1L7RHF1_9ACTO</name>
<dbReference type="InterPro" id="IPR050625">
    <property type="entry name" value="ParA/MinD_ATPase"/>
</dbReference>
<dbReference type="SUPFAM" id="SSF52540">
    <property type="entry name" value="P-loop containing nucleoside triphosphate hydrolases"/>
    <property type="match status" value="1"/>
</dbReference>